<reference evidence="2" key="1">
    <citation type="journal article" date="2015" name="Nature">
        <title>Complex archaea that bridge the gap between prokaryotes and eukaryotes.</title>
        <authorList>
            <person name="Spang A."/>
            <person name="Saw J.H."/>
            <person name="Jorgensen S.L."/>
            <person name="Zaremba-Niedzwiedzka K."/>
            <person name="Martijn J."/>
            <person name="Lind A.E."/>
            <person name="van Eijk R."/>
            <person name="Schleper C."/>
            <person name="Guy L."/>
            <person name="Ettema T.J."/>
        </authorList>
    </citation>
    <scope>NUCLEOTIDE SEQUENCE</scope>
</reference>
<feature type="transmembrane region" description="Helical" evidence="1">
    <location>
        <begin position="36"/>
        <end position="54"/>
    </location>
</feature>
<dbReference type="EMBL" id="LAZR01025842">
    <property type="protein sequence ID" value="KKL70634.1"/>
    <property type="molecule type" value="Genomic_DNA"/>
</dbReference>
<evidence type="ECO:0000313" key="2">
    <source>
        <dbReference type="EMBL" id="KKL70634.1"/>
    </source>
</evidence>
<organism evidence="2">
    <name type="scientific">marine sediment metagenome</name>
    <dbReference type="NCBI Taxonomy" id="412755"/>
    <lineage>
        <taxon>unclassified sequences</taxon>
        <taxon>metagenomes</taxon>
        <taxon>ecological metagenomes</taxon>
    </lineage>
</organism>
<comment type="caution">
    <text evidence="2">The sequence shown here is derived from an EMBL/GenBank/DDBJ whole genome shotgun (WGS) entry which is preliminary data.</text>
</comment>
<feature type="non-terminal residue" evidence="2">
    <location>
        <position position="1"/>
    </location>
</feature>
<gene>
    <name evidence="2" type="ORF">LCGC14_2102990</name>
</gene>
<accession>A0A0F9E9H1</accession>
<name>A0A0F9E9H1_9ZZZZ</name>
<keyword evidence="1" id="KW-1133">Transmembrane helix</keyword>
<dbReference type="AlphaFoldDB" id="A0A0F9E9H1"/>
<keyword evidence="1" id="KW-0812">Transmembrane</keyword>
<evidence type="ECO:0000256" key="1">
    <source>
        <dbReference type="SAM" id="Phobius"/>
    </source>
</evidence>
<sequence>EIAHLATDVQELKKNWTDDPSILYLLRYKTTKTIRALLVISVVLVFTLLTIWFSPAFQGALLDFLNIPNVAP</sequence>
<protein>
    <submittedName>
        <fullName evidence="2">Uncharacterized protein</fullName>
    </submittedName>
</protein>
<keyword evidence="1" id="KW-0472">Membrane</keyword>
<proteinExistence type="predicted"/>